<dbReference type="Ensembl" id="ENSXETT00000076987">
    <property type="protein sequence ID" value="ENSXETP00000079823"/>
    <property type="gene ID" value="ENSXETG00000034862"/>
</dbReference>
<reference evidence="2" key="2">
    <citation type="submission" date="2020-05" db="UniProtKB">
        <authorList>
            <consortium name="Ensembl"/>
        </authorList>
    </citation>
    <scope>IDENTIFICATION</scope>
</reference>
<sequence length="196" mass="23019">MYRRIKVRKVFRLTIVLAISELMEHGFVSWETFSTTFIHKVVTFVNMNLMDSEITQLSLAILESVVQSDTNHGELVRWEVTVDRLLVLLQLTNKEMQTKVMALFIALMQKVADKEREEMLEYTWKKNMHQFIHKHIIHEWSILGDEMSQYLYVLQCLSLDLPLSPMGGFQKHSAAPTWPKESYKNEALMNPKHSYS</sequence>
<evidence type="ECO:0000313" key="2">
    <source>
        <dbReference type="Ensembl" id="ENSXETP00000079823"/>
    </source>
</evidence>
<evidence type="ECO:0000259" key="1">
    <source>
        <dbReference type="Pfam" id="PF11841"/>
    </source>
</evidence>
<proteinExistence type="predicted"/>
<accession>A0A6I8R4V2</accession>
<dbReference type="InParanoid" id="A0A6I8R4V2"/>
<dbReference type="AlphaFoldDB" id="A0A6I8R4V2"/>
<name>A0A6I8R4V2_XENTR</name>
<reference evidence="2" key="1">
    <citation type="journal article" date="2010" name="Science">
        <title>The genome of the Western clawed frog Xenopus tropicalis.</title>
        <authorList>
            <person name="Hellsten U."/>
            <person name="Harland R.M."/>
            <person name="Gilchrist M.J."/>
            <person name="Hendrix D."/>
            <person name="Jurka J."/>
            <person name="Kapitonov V."/>
            <person name="Ovcharenko I."/>
            <person name="Putnam N.H."/>
            <person name="Shu S."/>
            <person name="Taher L."/>
            <person name="Blitz I.L."/>
            <person name="Blumberg B."/>
            <person name="Dichmann D.S."/>
            <person name="Dubchak I."/>
            <person name="Amaya E."/>
            <person name="Detter J.C."/>
            <person name="Fletcher R."/>
            <person name="Gerhard D.S."/>
            <person name="Goodstein D."/>
            <person name="Graves T."/>
            <person name="Grigoriev I.V."/>
            <person name="Grimwood J."/>
            <person name="Kawashima T."/>
            <person name="Lindquist E."/>
            <person name="Lucas S.M."/>
            <person name="Mead P.E."/>
            <person name="Mitros T."/>
            <person name="Ogino H."/>
            <person name="Ohta Y."/>
            <person name="Poliakov A.V."/>
            <person name="Pollet N."/>
            <person name="Robert J."/>
            <person name="Salamov A."/>
            <person name="Sater A.K."/>
            <person name="Schmutz J."/>
            <person name="Terry A."/>
            <person name="Vize P.D."/>
            <person name="Warren W.C."/>
            <person name="Wells D."/>
            <person name="Wills A."/>
            <person name="Wilson R.K."/>
            <person name="Zimmerman L.B."/>
            <person name="Zorn A.M."/>
            <person name="Grainger R."/>
            <person name="Grammer T."/>
            <person name="Khokha M.K."/>
            <person name="Richardson P.M."/>
            <person name="Rokhsar D.S."/>
        </authorList>
    </citation>
    <scope>NUCLEOTIDE SEQUENCE [LARGE SCALE GENOMIC DNA]</scope>
    <source>
        <strain evidence="2">Nigerian</strain>
    </source>
</reference>
<organism evidence="2">
    <name type="scientific">Xenopus tropicalis</name>
    <name type="common">Western clawed frog</name>
    <name type="synonym">Silurana tropicalis</name>
    <dbReference type="NCBI Taxonomy" id="8364"/>
    <lineage>
        <taxon>Eukaryota</taxon>
        <taxon>Metazoa</taxon>
        <taxon>Chordata</taxon>
        <taxon>Craniata</taxon>
        <taxon>Vertebrata</taxon>
        <taxon>Euteleostomi</taxon>
        <taxon>Amphibia</taxon>
        <taxon>Batrachia</taxon>
        <taxon>Anura</taxon>
        <taxon>Pipoidea</taxon>
        <taxon>Pipidae</taxon>
        <taxon>Xenopodinae</taxon>
        <taxon>Xenopus</taxon>
        <taxon>Silurana</taxon>
    </lineage>
</organism>
<dbReference type="GeneTree" id="ENSGT00940000159455"/>
<feature type="domain" description="ELMO armadillo-like helical" evidence="1">
    <location>
        <begin position="18"/>
        <end position="137"/>
    </location>
</feature>
<dbReference type="Pfam" id="PF11841">
    <property type="entry name" value="ELMO_ARM"/>
    <property type="match status" value="1"/>
</dbReference>
<dbReference type="InterPro" id="IPR024574">
    <property type="entry name" value="ELMO_ARM"/>
</dbReference>
<protein>
    <recommendedName>
        <fullName evidence="1">ELMO armadillo-like helical domain-containing protein</fullName>
    </recommendedName>
</protein>